<protein>
    <recommendedName>
        <fullName evidence="3">PepSY domain-containing protein</fullName>
    </recommendedName>
</protein>
<dbReference type="EMBL" id="BLLI01000102">
    <property type="protein sequence ID" value="GFH43458.1"/>
    <property type="molecule type" value="Genomic_DNA"/>
</dbReference>
<name>A0A6A0BGH4_9LACT</name>
<organism evidence="1 2">
    <name type="scientific">Pseudolactococcus hodotermopsidis</name>
    <dbReference type="NCBI Taxonomy" id="2709157"/>
    <lineage>
        <taxon>Bacteria</taxon>
        <taxon>Bacillati</taxon>
        <taxon>Bacillota</taxon>
        <taxon>Bacilli</taxon>
        <taxon>Lactobacillales</taxon>
        <taxon>Streptococcaceae</taxon>
        <taxon>Pseudolactococcus</taxon>
    </lineage>
</organism>
<proteinExistence type="predicted"/>
<dbReference type="Proteomes" id="UP000480303">
    <property type="component" value="Unassembled WGS sequence"/>
</dbReference>
<reference evidence="1 2" key="1">
    <citation type="submission" date="2020-02" db="EMBL/GenBank/DDBJ databases">
        <title>Draft genome sequence of Lactococcus sp. Hs30E4-3.</title>
        <authorList>
            <person name="Noda S."/>
            <person name="Yuki M."/>
            <person name="Ohkuma M."/>
        </authorList>
    </citation>
    <scope>NUCLEOTIDE SEQUENCE [LARGE SCALE GENOMIC DNA]</scope>
    <source>
        <strain evidence="1 2">Hs30E4-3</strain>
    </source>
</reference>
<dbReference type="AlphaFoldDB" id="A0A6A0BGH4"/>
<evidence type="ECO:0000313" key="2">
    <source>
        <dbReference type="Proteomes" id="UP000480303"/>
    </source>
</evidence>
<comment type="caution">
    <text evidence="1">The sequence shown here is derived from an EMBL/GenBank/DDBJ whole genome shotgun (WGS) entry which is preliminary data.</text>
</comment>
<gene>
    <name evidence="1" type="ORF">Hs30E_20090</name>
</gene>
<sequence length="89" mass="9972">MKIGVGVLVGLTAVTSARAIYQKRRDKNLRDLLTVAKQHFMYHDILTSWLMEEPLFESVHAGGIVRVDGSVTTFEIDAQTLKIVETLEV</sequence>
<keyword evidence="2" id="KW-1185">Reference proteome</keyword>
<evidence type="ECO:0008006" key="3">
    <source>
        <dbReference type="Google" id="ProtNLM"/>
    </source>
</evidence>
<evidence type="ECO:0000313" key="1">
    <source>
        <dbReference type="EMBL" id="GFH43458.1"/>
    </source>
</evidence>
<accession>A0A6A0BGH4</accession>